<dbReference type="Proteomes" id="UP000176405">
    <property type="component" value="Unassembled WGS sequence"/>
</dbReference>
<feature type="transmembrane region" description="Helical" evidence="1">
    <location>
        <begin position="12"/>
        <end position="30"/>
    </location>
</feature>
<dbReference type="EMBL" id="MFDH01000029">
    <property type="protein sequence ID" value="OGE35014.1"/>
    <property type="molecule type" value="Genomic_DNA"/>
</dbReference>
<reference evidence="2 3" key="1">
    <citation type="journal article" date="2016" name="Nat. Commun.">
        <title>Thousands of microbial genomes shed light on interconnected biogeochemical processes in an aquifer system.</title>
        <authorList>
            <person name="Anantharaman K."/>
            <person name="Brown C.T."/>
            <person name="Hug L.A."/>
            <person name="Sharon I."/>
            <person name="Castelle C.J."/>
            <person name="Probst A.J."/>
            <person name="Thomas B.C."/>
            <person name="Singh A."/>
            <person name="Wilkins M.J."/>
            <person name="Karaoz U."/>
            <person name="Brodie E.L."/>
            <person name="Williams K.H."/>
            <person name="Hubbard S.S."/>
            <person name="Banfield J.F."/>
        </authorList>
    </citation>
    <scope>NUCLEOTIDE SEQUENCE [LARGE SCALE GENOMIC DNA]</scope>
</reference>
<evidence type="ECO:0008006" key="4">
    <source>
        <dbReference type="Google" id="ProtNLM"/>
    </source>
</evidence>
<proteinExistence type="predicted"/>
<name>A0A1F5K2D7_9BACT</name>
<dbReference type="AlphaFoldDB" id="A0A1F5K2D7"/>
<accession>A0A1F5K2D7</accession>
<organism evidence="2 3">
    <name type="scientific">Candidatus Daviesbacteria bacterium RIFCSPHIGHO2_12_FULL_43_11</name>
    <dbReference type="NCBI Taxonomy" id="1797780"/>
    <lineage>
        <taxon>Bacteria</taxon>
        <taxon>Candidatus Daviesiibacteriota</taxon>
    </lineage>
</organism>
<evidence type="ECO:0000256" key="1">
    <source>
        <dbReference type="SAM" id="Phobius"/>
    </source>
</evidence>
<dbReference type="PROSITE" id="PS00409">
    <property type="entry name" value="PROKAR_NTER_METHYL"/>
    <property type="match status" value="1"/>
</dbReference>
<dbReference type="InterPro" id="IPR012902">
    <property type="entry name" value="N_methyl_site"/>
</dbReference>
<dbReference type="STRING" id="1797780.A3E45_01670"/>
<keyword evidence="1" id="KW-0472">Membrane</keyword>
<evidence type="ECO:0000313" key="2">
    <source>
        <dbReference type="EMBL" id="OGE35014.1"/>
    </source>
</evidence>
<comment type="caution">
    <text evidence="2">The sequence shown here is derived from an EMBL/GenBank/DDBJ whole genome shotgun (WGS) entry which is preliminary data.</text>
</comment>
<evidence type="ECO:0000313" key="3">
    <source>
        <dbReference type="Proteomes" id="UP000176405"/>
    </source>
</evidence>
<sequence>MKKEKGVSLVELVLVVAAVGFLALLVSNLPSSISSINKSRHASLARDIAGKQMDYLRRQTYANLSEGTESFFDSSLNNLPGALATYEIEECPLEVCLDQESAKEVKVKVIWNESGDSKSVELVTIVGEGGIGQ</sequence>
<keyword evidence="1" id="KW-1133">Transmembrane helix</keyword>
<protein>
    <recommendedName>
        <fullName evidence="4">Type II secretion system protein GspI C-terminal domain-containing protein</fullName>
    </recommendedName>
</protein>
<keyword evidence="1" id="KW-0812">Transmembrane</keyword>
<gene>
    <name evidence="2" type="ORF">A3E45_01670</name>
</gene>